<dbReference type="PANTHER" id="PTHR13622:SF8">
    <property type="entry name" value="THIAMIN PYROPHOSPHOKINASE 1"/>
    <property type="match status" value="1"/>
</dbReference>
<organism evidence="2 3">
    <name type="scientific">Brachionus plicatilis</name>
    <name type="common">Marine rotifer</name>
    <name type="synonym">Brachionus muelleri</name>
    <dbReference type="NCBI Taxonomy" id="10195"/>
    <lineage>
        <taxon>Eukaryota</taxon>
        <taxon>Metazoa</taxon>
        <taxon>Spiralia</taxon>
        <taxon>Gnathifera</taxon>
        <taxon>Rotifera</taxon>
        <taxon>Eurotatoria</taxon>
        <taxon>Monogononta</taxon>
        <taxon>Pseudotrocha</taxon>
        <taxon>Ploima</taxon>
        <taxon>Brachionidae</taxon>
        <taxon>Brachionus</taxon>
    </lineage>
</organism>
<dbReference type="FunFam" id="3.90.79.10:FF:000019">
    <property type="entry name" value="Thiamin pyrophosphokinase, putative"/>
    <property type="match status" value="1"/>
</dbReference>
<dbReference type="EMBL" id="REGN01001064">
    <property type="protein sequence ID" value="RNA37263.1"/>
    <property type="molecule type" value="Genomic_DNA"/>
</dbReference>
<dbReference type="InterPro" id="IPR015797">
    <property type="entry name" value="NUDIX_hydrolase-like_dom_sf"/>
</dbReference>
<comment type="caution">
    <text evidence="2">The sequence shown here is derived from an EMBL/GenBank/DDBJ whole genome shotgun (WGS) entry which is preliminary data.</text>
</comment>
<dbReference type="OrthoDB" id="10261522at2759"/>
<dbReference type="Proteomes" id="UP000276133">
    <property type="component" value="Unassembled WGS sequence"/>
</dbReference>
<name>A0A3M7SN88_BRAPC</name>
<dbReference type="GO" id="GO:0044715">
    <property type="term" value="F:8-oxo-dGDP phosphatase activity"/>
    <property type="evidence" value="ECO:0007669"/>
    <property type="project" value="TreeGrafter"/>
</dbReference>
<dbReference type="Pfam" id="PF15916">
    <property type="entry name" value="DUF4743"/>
    <property type="match status" value="1"/>
</dbReference>
<sequence>MIKTPDDYLNKPLDKETFSEGVTKLIKRLSYTKSLDECFKFYIEDYQVGFVIPKLAEQLLNYPEVFIIQNRRCILNPDLKTFQERTNSVERILLDLKSKNVLKSLDGWRDEHYFVRQSFNSEPLMSLERAAVHMFGIKAYGCHINGYIKKDGEYLIWIARRSKTKQTYPHMLDNFVAGGISAGLGIIECAKKELEEEAGLPLELCSKLKSVDAISYCFENDMGIHMEGEFVFDLKLPIDFEPKNQDGEVDCFYLMNINQVKNAILSDEFKLNSAIVTLNFLMRKSLVNPDEPLNYYQILENIHKPGL</sequence>
<reference evidence="2 3" key="1">
    <citation type="journal article" date="2018" name="Sci. Rep.">
        <title>Genomic signatures of local adaptation to the degree of environmental predictability in rotifers.</title>
        <authorList>
            <person name="Franch-Gras L."/>
            <person name="Hahn C."/>
            <person name="Garcia-Roger E.M."/>
            <person name="Carmona M.J."/>
            <person name="Serra M."/>
            <person name="Gomez A."/>
        </authorList>
    </citation>
    <scope>NUCLEOTIDE SEQUENCE [LARGE SCALE GENOMIC DNA]</scope>
    <source>
        <strain evidence="2">HYR1</strain>
    </source>
</reference>
<accession>A0A3M7SN88</accession>
<dbReference type="SUPFAM" id="SSF55811">
    <property type="entry name" value="Nudix"/>
    <property type="match status" value="1"/>
</dbReference>
<keyword evidence="2" id="KW-0378">Hydrolase</keyword>
<dbReference type="STRING" id="10195.A0A3M7SN88"/>
<dbReference type="Pfam" id="PF00293">
    <property type="entry name" value="NUDIX"/>
    <property type="match status" value="1"/>
</dbReference>
<feature type="domain" description="Nudix hydrolase" evidence="1">
    <location>
        <begin position="139"/>
        <end position="279"/>
    </location>
</feature>
<dbReference type="PANTHER" id="PTHR13622">
    <property type="entry name" value="THIAMIN PYROPHOSPHOKINASE"/>
    <property type="match status" value="1"/>
</dbReference>
<protein>
    <submittedName>
        <fullName evidence="2">Nudix hydrolase chloroplastic-like</fullName>
    </submittedName>
</protein>
<dbReference type="CDD" id="cd03676">
    <property type="entry name" value="NUDIX_Tnr3_like"/>
    <property type="match status" value="1"/>
</dbReference>
<dbReference type="PROSITE" id="PS51462">
    <property type="entry name" value="NUDIX"/>
    <property type="match status" value="1"/>
</dbReference>
<evidence type="ECO:0000313" key="3">
    <source>
        <dbReference type="Proteomes" id="UP000276133"/>
    </source>
</evidence>
<dbReference type="AlphaFoldDB" id="A0A3M7SN88"/>
<dbReference type="InterPro" id="IPR000086">
    <property type="entry name" value="NUDIX_hydrolase_dom"/>
</dbReference>
<keyword evidence="3" id="KW-1185">Reference proteome</keyword>
<dbReference type="InterPro" id="IPR031804">
    <property type="entry name" value="DUF4743"/>
</dbReference>
<gene>
    <name evidence="2" type="ORF">BpHYR1_011195</name>
</gene>
<evidence type="ECO:0000259" key="1">
    <source>
        <dbReference type="PROSITE" id="PS51462"/>
    </source>
</evidence>
<dbReference type="Gene3D" id="3.90.79.10">
    <property type="entry name" value="Nucleoside Triphosphate Pyrophosphohydrolase"/>
    <property type="match status" value="1"/>
</dbReference>
<evidence type="ECO:0000313" key="2">
    <source>
        <dbReference type="EMBL" id="RNA37263.1"/>
    </source>
</evidence>
<proteinExistence type="predicted"/>